<evidence type="ECO:0000256" key="1">
    <source>
        <dbReference type="ARBA" id="ARBA00006066"/>
    </source>
</evidence>
<keyword evidence="3" id="KW-0732">Signal</keyword>
<dbReference type="Gene3D" id="3.40.50.10320">
    <property type="entry name" value="LmbE-like"/>
    <property type="match status" value="1"/>
</dbReference>
<dbReference type="Pfam" id="PF02585">
    <property type="entry name" value="PIG-L"/>
    <property type="match status" value="1"/>
</dbReference>
<dbReference type="EMBL" id="LK052944">
    <property type="protein sequence ID" value="CDR44427.1"/>
    <property type="molecule type" value="Genomic_DNA"/>
</dbReference>
<feature type="chain" id="PRO_5030001657" description="N-acetylglucosaminylphosphatidylinositol deacetylase" evidence="3">
    <location>
        <begin position="31"/>
        <end position="262"/>
    </location>
</feature>
<dbReference type="SUPFAM" id="SSF102588">
    <property type="entry name" value="LmbE-like"/>
    <property type="match status" value="1"/>
</dbReference>
<dbReference type="PANTHER" id="PTHR12993:SF11">
    <property type="entry name" value="N-ACETYLGLUCOSAMINYL-PHOSPHATIDYLINOSITOL DE-N-ACETYLASE"/>
    <property type="match status" value="1"/>
</dbReference>
<dbReference type="InterPro" id="IPR024078">
    <property type="entry name" value="LmbE-like_dom_sf"/>
</dbReference>
<gene>
    <name evidence="4" type="ORF">RHTO0S_09e04126g</name>
</gene>
<evidence type="ECO:0000256" key="2">
    <source>
        <dbReference type="ARBA" id="ARBA00012176"/>
    </source>
</evidence>
<protein>
    <recommendedName>
        <fullName evidence="2">N-acetylglucosaminylphosphatidylinositol deacetylase</fullName>
        <ecNumber evidence="2">3.5.1.89</ecNumber>
    </recommendedName>
</protein>
<evidence type="ECO:0000313" key="4">
    <source>
        <dbReference type="EMBL" id="CDR44427.1"/>
    </source>
</evidence>
<reference evidence="4" key="1">
    <citation type="journal article" date="2014" name="Genome Announc.">
        <title>Draft genome sequence of Rhodosporidium toruloides CECT1137, an oleaginous yeast of biotechnological interest.</title>
        <authorList>
            <person name="Morin N."/>
            <person name="Calcas X."/>
            <person name="Devillers H."/>
            <person name="Durrens P."/>
            <person name="Sherman D.J."/>
            <person name="Nicaud J.-M."/>
            <person name="Neuveglise C."/>
        </authorList>
    </citation>
    <scope>NUCLEOTIDE SEQUENCE</scope>
    <source>
        <strain evidence="4">CECT1137</strain>
    </source>
</reference>
<organism evidence="4">
    <name type="scientific">Rhodotorula toruloides</name>
    <name type="common">Yeast</name>
    <name type="synonym">Rhodosporidium toruloides</name>
    <dbReference type="NCBI Taxonomy" id="5286"/>
    <lineage>
        <taxon>Eukaryota</taxon>
        <taxon>Fungi</taxon>
        <taxon>Dikarya</taxon>
        <taxon>Basidiomycota</taxon>
        <taxon>Pucciniomycotina</taxon>
        <taxon>Microbotryomycetes</taxon>
        <taxon>Sporidiobolales</taxon>
        <taxon>Sporidiobolaceae</taxon>
        <taxon>Rhodotorula</taxon>
    </lineage>
</organism>
<feature type="signal peptide" evidence="3">
    <location>
        <begin position="1"/>
        <end position="30"/>
    </location>
</feature>
<dbReference type="EC" id="3.5.1.89" evidence="2"/>
<proteinExistence type="inferred from homology"/>
<accession>A0A061B3A9</accession>
<dbReference type="PANTHER" id="PTHR12993">
    <property type="entry name" value="N-ACETYLGLUCOSAMINYL-PHOSPHATIDYLINOSITOL DE-N-ACETYLASE-RELATED"/>
    <property type="match status" value="1"/>
</dbReference>
<sequence length="262" mass="29550">MLRPRRWARLLVRRLLPLLLLLSLLLIASKDSLAPHFVPAGLRDAKSVLWVISHPDDESFFFAPSILSLLETGEGRLGSLLCLSVGNHEGLGQTRGKELKASCRTLGIPEERCVALDDPTLPDDPTVRWSTEAVEAAVRGYIERWSVDTVLTFDDYGVSGHANHRATSAALQSVARSDPAFPPVYMVESTPLFAKYTSLVLLPFHTIRTVLSPSTALFVNTPRQYLQTRRSFDAHQSQKRWFRELFVSFSRYLWYVSLRRAV</sequence>
<dbReference type="AlphaFoldDB" id="A0A061B3A9"/>
<dbReference type="GO" id="GO:0006506">
    <property type="term" value="P:GPI anchor biosynthetic process"/>
    <property type="evidence" value="ECO:0007669"/>
    <property type="project" value="UniProtKB-UniPathway"/>
</dbReference>
<evidence type="ECO:0000256" key="3">
    <source>
        <dbReference type="SAM" id="SignalP"/>
    </source>
</evidence>
<dbReference type="UniPathway" id="UPA00196"/>
<dbReference type="OrthoDB" id="440160at2759"/>
<dbReference type="GO" id="GO:0016020">
    <property type="term" value="C:membrane"/>
    <property type="evidence" value="ECO:0007669"/>
    <property type="project" value="GOC"/>
</dbReference>
<dbReference type="GO" id="GO:0005783">
    <property type="term" value="C:endoplasmic reticulum"/>
    <property type="evidence" value="ECO:0007669"/>
    <property type="project" value="TreeGrafter"/>
</dbReference>
<comment type="similarity">
    <text evidence="1">Belongs to the PIGL family.</text>
</comment>
<name>A0A061B3A9_RHOTO</name>
<dbReference type="InterPro" id="IPR003737">
    <property type="entry name" value="GlcNAc_PI_deacetylase-related"/>
</dbReference>
<dbReference type="GO" id="GO:0000225">
    <property type="term" value="F:N-acetylglucosaminylphosphatidylinositol deacetylase activity"/>
    <property type="evidence" value="ECO:0007669"/>
    <property type="project" value="UniProtKB-EC"/>
</dbReference>